<name>A0A1R1YQX9_9FUNG</name>
<comment type="caution">
    <text evidence="1">The sequence shown here is derived from an EMBL/GenBank/DDBJ whole genome shotgun (WGS) entry which is preliminary data.</text>
</comment>
<keyword evidence="2" id="KW-1185">Reference proteome</keyword>
<dbReference type="OrthoDB" id="5580310at2759"/>
<gene>
    <name evidence="1" type="ORF">AYI69_g1208</name>
</gene>
<evidence type="ECO:0000313" key="2">
    <source>
        <dbReference type="Proteomes" id="UP000187429"/>
    </source>
</evidence>
<dbReference type="EMBL" id="LSSM01000326">
    <property type="protein sequence ID" value="OMJ29297.1"/>
    <property type="molecule type" value="Genomic_DNA"/>
</dbReference>
<organism evidence="1 2">
    <name type="scientific">Smittium culicis</name>
    <dbReference type="NCBI Taxonomy" id="133412"/>
    <lineage>
        <taxon>Eukaryota</taxon>
        <taxon>Fungi</taxon>
        <taxon>Fungi incertae sedis</taxon>
        <taxon>Zoopagomycota</taxon>
        <taxon>Kickxellomycotina</taxon>
        <taxon>Harpellomycetes</taxon>
        <taxon>Harpellales</taxon>
        <taxon>Legeriomycetaceae</taxon>
        <taxon>Smittium</taxon>
    </lineage>
</organism>
<protein>
    <submittedName>
        <fullName evidence="1">Uncharacterized protein</fullName>
    </submittedName>
</protein>
<sequence length="179" mass="20613">MYRVYQLLLNSNYGIYTIEYPYTLDTLSNLKTVFGNNILLLFPFGKLNGNGIDFPVNSKQDFGCWPPDGYYKNHPRTSQNRGDSCITRIIYSSYERVVVSIVDEDGETVIKTFSKQDYISFVKSIRNGQFWLNEYLKELDNADKETDYSESENGFLGFNTAKTGKKHSVVMRKSALETK</sequence>
<dbReference type="AlphaFoldDB" id="A0A1R1YQX9"/>
<proteinExistence type="predicted"/>
<accession>A0A1R1YQX9</accession>
<evidence type="ECO:0000313" key="1">
    <source>
        <dbReference type="EMBL" id="OMJ29297.1"/>
    </source>
</evidence>
<dbReference type="Proteomes" id="UP000187429">
    <property type="component" value="Unassembled WGS sequence"/>
</dbReference>
<reference evidence="2" key="1">
    <citation type="submission" date="2017-01" db="EMBL/GenBank/DDBJ databases">
        <authorList>
            <person name="Wang Y."/>
            <person name="White M."/>
            <person name="Kvist S."/>
            <person name="Moncalvo J.-M."/>
        </authorList>
    </citation>
    <scope>NUCLEOTIDE SEQUENCE [LARGE SCALE GENOMIC DNA]</scope>
    <source>
        <strain evidence="2">ID-206-W2</strain>
    </source>
</reference>